<sequence>MKPSLFDYVAPRSVDEAVGLLKEDSGAMILAGGQSLIPAMNMRLASPSRLIDIQNIPGLSHITIGNGKIAVGAMARHREVELHDGVAAANPVLRAALGHVAHIPIRNRGTVVGSLCHADAAAEMPMILVLTGGSVQVAGSDGGREIAAQDFFQFHMTTSRQPDEMVVEAHFPALPPGAGFAFEEFTRRHGDYAIAAAGCILTRNGAGAVATVALAACGVSSKPLRLAAAEQILAGSRLTAADIKAAGDAACAAVTAPGDMHATAGYRKHLFATLVRRAVERAAARAQ</sequence>
<reference evidence="1" key="1">
    <citation type="submission" date="2021-01" db="EMBL/GenBank/DDBJ databases">
        <authorList>
            <person name="Sun Q."/>
        </authorList>
    </citation>
    <scope>NUCLEOTIDE SEQUENCE</scope>
    <source>
        <strain evidence="1">YIM B02566</strain>
    </source>
</reference>
<gene>
    <name evidence="1" type="ORF">JHL16_15190</name>
</gene>
<keyword evidence="2" id="KW-1185">Reference proteome</keyword>
<evidence type="ECO:0000313" key="2">
    <source>
        <dbReference type="Proteomes" id="UP000616151"/>
    </source>
</evidence>
<accession>A0ACC5R4Z2</accession>
<evidence type="ECO:0000313" key="1">
    <source>
        <dbReference type="EMBL" id="MBK1867702.1"/>
    </source>
</evidence>
<proteinExistence type="predicted"/>
<dbReference type="EMBL" id="JAENHL010000007">
    <property type="protein sequence ID" value="MBK1867702.1"/>
    <property type="molecule type" value="Genomic_DNA"/>
</dbReference>
<name>A0ACC5R4Z2_9HYPH</name>
<comment type="caution">
    <text evidence="1">The sequence shown here is derived from an EMBL/GenBank/DDBJ whole genome shotgun (WGS) entry which is preliminary data.</text>
</comment>
<organism evidence="1 2">
    <name type="scientific">Taklimakanibacter albus</name>
    <dbReference type="NCBI Taxonomy" id="2800327"/>
    <lineage>
        <taxon>Bacteria</taxon>
        <taxon>Pseudomonadati</taxon>
        <taxon>Pseudomonadota</taxon>
        <taxon>Alphaproteobacteria</taxon>
        <taxon>Hyphomicrobiales</taxon>
        <taxon>Aestuariivirgaceae</taxon>
        <taxon>Taklimakanibacter</taxon>
    </lineage>
</organism>
<protein>
    <submittedName>
        <fullName evidence="1">Xanthine dehydrogenase family protein subunit M</fullName>
    </submittedName>
</protein>
<dbReference type="Proteomes" id="UP000616151">
    <property type="component" value="Unassembled WGS sequence"/>
</dbReference>